<sequence>MCRIFIGTLGDSPEERAGEHILRERELGKPVHINSSLPDVNGIVKLIRNKEREAQIRRNRKVMTVPVIDGIDMTTWEYQ</sequence>
<reference evidence="2" key="1">
    <citation type="submission" date="2022-11" db="UniProtKB">
        <authorList>
            <consortium name="WormBaseParasite"/>
        </authorList>
    </citation>
    <scope>IDENTIFICATION</scope>
</reference>
<dbReference type="Proteomes" id="UP000887578">
    <property type="component" value="Unplaced"/>
</dbReference>
<dbReference type="AlphaFoldDB" id="A0A914QV35"/>
<proteinExistence type="predicted"/>
<protein>
    <submittedName>
        <fullName evidence="2">Uncharacterized protein</fullName>
    </submittedName>
</protein>
<evidence type="ECO:0000313" key="1">
    <source>
        <dbReference type="Proteomes" id="UP000887578"/>
    </source>
</evidence>
<name>A0A914QV35_9BILA</name>
<accession>A0A914QV35</accession>
<dbReference type="WBParaSite" id="PDA_v2.g7849.t1">
    <property type="protein sequence ID" value="PDA_v2.g7849.t1"/>
    <property type="gene ID" value="PDA_v2.g7849"/>
</dbReference>
<organism evidence="1 2">
    <name type="scientific">Panagrolaimus davidi</name>
    <dbReference type="NCBI Taxonomy" id="227884"/>
    <lineage>
        <taxon>Eukaryota</taxon>
        <taxon>Metazoa</taxon>
        <taxon>Ecdysozoa</taxon>
        <taxon>Nematoda</taxon>
        <taxon>Chromadorea</taxon>
        <taxon>Rhabditida</taxon>
        <taxon>Tylenchina</taxon>
        <taxon>Panagrolaimomorpha</taxon>
        <taxon>Panagrolaimoidea</taxon>
        <taxon>Panagrolaimidae</taxon>
        <taxon>Panagrolaimus</taxon>
    </lineage>
</organism>
<keyword evidence="1" id="KW-1185">Reference proteome</keyword>
<evidence type="ECO:0000313" key="2">
    <source>
        <dbReference type="WBParaSite" id="PDA_v2.g7849.t1"/>
    </source>
</evidence>